<dbReference type="GO" id="GO:0000155">
    <property type="term" value="F:phosphorelay sensor kinase activity"/>
    <property type="evidence" value="ECO:0007669"/>
    <property type="project" value="InterPro"/>
</dbReference>
<evidence type="ECO:0000313" key="15">
    <source>
        <dbReference type="Proteomes" id="UP000234950"/>
    </source>
</evidence>
<evidence type="ECO:0000256" key="7">
    <source>
        <dbReference type="ARBA" id="ARBA00022777"/>
    </source>
</evidence>
<dbReference type="Proteomes" id="UP000234950">
    <property type="component" value="Unassembled WGS sequence"/>
</dbReference>
<dbReference type="PANTHER" id="PTHR34220:SF11">
    <property type="entry name" value="SENSOR PROTEIN KINASE HPTS"/>
    <property type="match status" value="1"/>
</dbReference>
<dbReference type="SMART" id="SM00304">
    <property type="entry name" value="HAMP"/>
    <property type="match status" value="1"/>
</dbReference>
<dbReference type="SUPFAM" id="SSF55874">
    <property type="entry name" value="ATPase domain of HSP90 chaperone/DNA topoisomerase II/histidine kinase"/>
    <property type="match status" value="1"/>
</dbReference>
<comment type="subcellular location">
    <subcellularLocation>
        <location evidence="1">Cell membrane</location>
        <topology evidence="1">Multi-pass membrane protein</topology>
    </subcellularLocation>
</comment>
<dbReference type="InterPro" id="IPR050640">
    <property type="entry name" value="Bact_2-comp_sensor_kinase"/>
</dbReference>
<evidence type="ECO:0000256" key="6">
    <source>
        <dbReference type="ARBA" id="ARBA00022741"/>
    </source>
</evidence>
<keyword evidence="11 12" id="KW-0472">Membrane</keyword>
<keyword evidence="8" id="KW-0067">ATP-binding</keyword>
<dbReference type="InterPro" id="IPR003594">
    <property type="entry name" value="HATPase_dom"/>
</dbReference>
<evidence type="ECO:0000256" key="10">
    <source>
        <dbReference type="ARBA" id="ARBA00023012"/>
    </source>
</evidence>
<dbReference type="Pfam" id="PF02743">
    <property type="entry name" value="dCache_1"/>
    <property type="match status" value="1"/>
</dbReference>
<keyword evidence="10" id="KW-0902">Two-component regulatory system</keyword>
<keyword evidence="2" id="KW-1003">Cell membrane</keyword>
<keyword evidence="4" id="KW-0808">Transferase</keyword>
<sequence length="612" mass="70323">MGEMLQNILSPRSFRLKVLFISIICLIIPATITLSIYNYLTKDTLKEQALSSANRELTIANEYVQKLLEDMMYITNFIQVDAEMNTLLKEKAKKQMEDTPEQKYQQFIDDSKINKTIDNITMLGGKSYVTILLKNGRSYTNYSNFEFVPTDLFKEDWFEQLNKTKGYETVWIGSQPTMFKSEKKHNPYQISVARTLRDDNLNIYGYVVVTIMENKINEIFKNMTGHEEMVLLDSSNHILSQQDEKGIGELFRFHEQLKDGNSSNIFQISKMDYLIAEQKISFTGWKLVSLIPYKQATNKVNAIFNKVMIVQVGLFAIFLILMTYFLRTITKPIACLGNVADIVQKGNLSIRSRIRSKDEIGRLSTSFDLMLDRINEMFREITITEERKRKAELDMLQAQINPHFLFNVLNSIRMKVLVKGDKESANMILSLSKLLRMTISKNKKIITFQEEIQIVLDFINIMNMRQKEKVTVEISVDEEAHSILIPRFILQPIIENSIIHGLNQSAGTIKLKTKLNENELIITIEDDGCGMDEETLNHLQSKLILSADSDYSMPQHKKGFSSLGLSNVYERMYMTFGQEFKMEIKSEIGKGTQVILSIPKGGCKSNVQSNAS</sequence>
<keyword evidence="3" id="KW-0597">Phosphoprotein</keyword>
<keyword evidence="5 12" id="KW-0812">Transmembrane</keyword>
<evidence type="ECO:0000256" key="9">
    <source>
        <dbReference type="ARBA" id="ARBA00022989"/>
    </source>
</evidence>
<dbReference type="GO" id="GO:0005524">
    <property type="term" value="F:ATP binding"/>
    <property type="evidence" value="ECO:0007669"/>
    <property type="project" value="UniProtKB-KW"/>
</dbReference>
<dbReference type="AlphaFoldDB" id="A0A2N5HJ97"/>
<dbReference type="Gene3D" id="1.10.8.500">
    <property type="entry name" value="HAMP domain in histidine kinase"/>
    <property type="match status" value="1"/>
</dbReference>
<keyword evidence="15" id="KW-1185">Reference proteome</keyword>
<dbReference type="InterPro" id="IPR010559">
    <property type="entry name" value="Sig_transdc_His_kin_internal"/>
</dbReference>
<feature type="domain" description="HAMP" evidence="13">
    <location>
        <begin position="327"/>
        <end position="379"/>
    </location>
</feature>
<keyword evidence="9 12" id="KW-1133">Transmembrane helix</keyword>
<name>A0A2N5HJ97_9BACI</name>
<dbReference type="Pfam" id="PF06580">
    <property type="entry name" value="His_kinase"/>
    <property type="match status" value="1"/>
</dbReference>
<evidence type="ECO:0000313" key="14">
    <source>
        <dbReference type="EMBL" id="PLS05599.1"/>
    </source>
</evidence>
<dbReference type="Pfam" id="PF02518">
    <property type="entry name" value="HATPase_c"/>
    <property type="match status" value="1"/>
</dbReference>
<keyword evidence="6" id="KW-0547">Nucleotide-binding</keyword>
<dbReference type="GO" id="GO:0005886">
    <property type="term" value="C:plasma membrane"/>
    <property type="evidence" value="ECO:0007669"/>
    <property type="project" value="UniProtKB-SubCell"/>
</dbReference>
<comment type="caution">
    <text evidence="14">The sequence shown here is derived from an EMBL/GenBank/DDBJ whole genome shotgun (WGS) entry which is preliminary data.</text>
</comment>
<evidence type="ECO:0000256" key="4">
    <source>
        <dbReference type="ARBA" id="ARBA00022679"/>
    </source>
</evidence>
<reference evidence="14 15" key="1">
    <citation type="submission" date="2017-11" db="EMBL/GenBank/DDBJ databases">
        <title>Comparitive Functional Genomics of Dry Heat Resistant strains isolated from the Viking Spacecraft.</title>
        <authorList>
            <person name="Seuylemezian A."/>
            <person name="Cooper K."/>
            <person name="Vaishampayan P."/>
        </authorList>
    </citation>
    <scope>NUCLEOTIDE SEQUENCE [LARGE SCALE GENOMIC DNA]</scope>
    <source>
        <strain evidence="14 15">V32-6</strain>
    </source>
</reference>
<accession>A0A2N5HJ97</accession>
<dbReference type="Pfam" id="PF00672">
    <property type="entry name" value="HAMP"/>
    <property type="match status" value="1"/>
</dbReference>
<evidence type="ECO:0000256" key="8">
    <source>
        <dbReference type="ARBA" id="ARBA00022840"/>
    </source>
</evidence>
<gene>
    <name evidence="14" type="ORF">CVD27_09550</name>
</gene>
<evidence type="ECO:0000256" key="3">
    <source>
        <dbReference type="ARBA" id="ARBA00022553"/>
    </source>
</evidence>
<evidence type="ECO:0000256" key="5">
    <source>
        <dbReference type="ARBA" id="ARBA00022692"/>
    </source>
</evidence>
<dbReference type="Gene3D" id="3.30.450.20">
    <property type="entry name" value="PAS domain"/>
    <property type="match status" value="2"/>
</dbReference>
<organism evidence="14 15">
    <name type="scientific">Neobacillus cucumis</name>
    <dbReference type="NCBI Taxonomy" id="1740721"/>
    <lineage>
        <taxon>Bacteria</taxon>
        <taxon>Bacillati</taxon>
        <taxon>Bacillota</taxon>
        <taxon>Bacilli</taxon>
        <taxon>Bacillales</taxon>
        <taxon>Bacillaceae</taxon>
        <taxon>Neobacillus</taxon>
    </lineage>
</organism>
<dbReference type="SUPFAM" id="SSF158472">
    <property type="entry name" value="HAMP domain-like"/>
    <property type="match status" value="1"/>
</dbReference>
<evidence type="ECO:0000256" key="12">
    <source>
        <dbReference type="SAM" id="Phobius"/>
    </source>
</evidence>
<feature type="transmembrane region" description="Helical" evidence="12">
    <location>
        <begin position="303"/>
        <end position="326"/>
    </location>
</feature>
<dbReference type="EMBL" id="PGVE01000040">
    <property type="protein sequence ID" value="PLS05599.1"/>
    <property type="molecule type" value="Genomic_DNA"/>
</dbReference>
<proteinExistence type="predicted"/>
<dbReference type="CDD" id="cd06225">
    <property type="entry name" value="HAMP"/>
    <property type="match status" value="1"/>
</dbReference>
<evidence type="ECO:0000256" key="2">
    <source>
        <dbReference type="ARBA" id="ARBA00022475"/>
    </source>
</evidence>
<evidence type="ECO:0000256" key="1">
    <source>
        <dbReference type="ARBA" id="ARBA00004651"/>
    </source>
</evidence>
<dbReference type="Gene3D" id="3.30.565.10">
    <property type="entry name" value="Histidine kinase-like ATPase, C-terminal domain"/>
    <property type="match status" value="1"/>
</dbReference>
<dbReference type="PROSITE" id="PS50885">
    <property type="entry name" value="HAMP"/>
    <property type="match status" value="1"/>
</dbReference>
<dbReference type="InterPro" id="IPR003660">
    <property type="entry name" value="HAMP_dom"/>
</dbReference>
<feature type="transmembrane region" description="Helical" evidence="12">
    <location>
        <begin position="20"/>
        <end position="40"/>
    </location>
</feature>
<dbReference type="InterPro" id="IPR036890">
    <property type="entry name" value="HATPase_C_sf"/>
</dbReference>
<dbReference type="OrthoDB" id="9776552at2"/>
<evidence type="ECO:0000256" key="11">
    <source>
        <dbReference type="ARBA" id="ARBA00023136"/>
    </source>
</evidence>
<dbReference type="RefSeq" id="WP_101647667.1">
    <property type="nucleotide sequence ID" value="NZ_PGVE01000040.1"/>
</dbReference>
<protein>
    <submittedName>
        <fullName evidence="14">Two-component sensor histidine kinase</fullName>
    </submittedName>
</protein>
<keyword evidence="7 14" id="KW-0418">Kinase</keyword>
<dbReference type="InterPro" id="IPR033479">
    <property type="entry name" value="dCache_1"/>
</dbReference>
<dbReference type="PANTHER" id="PTHR34220">
    <property type="entry name" value="SENSOR HISTIDINE KINASE YPDA"/>
    <property type="match status" value="1"/>
</dbReference>
<evidence type="ECO:0000259" key="13">
    <source>
        <dbReference type="PROSITE" id="PS50885"/>
    </source>
</evidence>